<evidence type="ECO:0000259" key="3">
    <source>
        <dbReference type="Pfam" id="PF12146"/>
    </source>
</evidence>
<gene>
    <name evidence="4" type="ORF">J2S08_001176</name>
</gene>
<reference evidence="4 5" key="1">
    <citation type="submission" date="2023-07" db="EMBL/GenBank/DDBJ databases">
        <title>Genomic Encyclopedia of Type Strains, Phase IV (KMG-IV): sequencing the most valuable type-strain genomes for metagenomic binning, comparative biology and taxonomic classification.</title>
        <authorList>
            <person name="Goeker M."/>
        </authorList>
    </citation>
    <scope>NUCLEOTIDE SEQUENCE [LARGE SCALE GENOMIC DNA]</scope>
    <source>
        <strain evidence="4 5">DSM 23837</strain>
    </source>
</reference>
<dbReference type="InterPro" id="IPR036582">
    <property type="entry name" value="Mao_N_sf"/>
</dbReference>
<evidence type="ECO:0000256" key="1">
    <source>
        <dbReference type="SAM" id="SignalP"/>
    </source>
</evidence>
<dbReference type="SUPFAM" id="SSF55383">
    <property type="entry name" value="Copper amine oxidase, domain N"/>
    <property type="match status" value="1"/>
</dbReference>
<dbReference type="Gene3D" id="3.30.457.10">
    <property type="entry name" value="Copper amine oxidase-like, N-terminal domain"/>
    <property type="match status" value="1"/>
</dbReference>
<organism evidence="4 5">
    <name type="scientific">Bacillus chungangensis</name>
    <dbReference type="NCBI Taxonomy" id="587633"/>
    <lineage>
        <taxon>Bacteria</taxon>
        <taxon>Bacillati</taxon>
        <taxon>Bacillota</taxon>
        <taxon>Bacilli</taxon>
        <taxon>Bacillales</taxon>
        <taxon>Bacillaceae</taxon>
        <taxon>Bacillus</taxon>
    </lineage>
</organism>
<comment type="caution">
    <text evidence="4">The sequence shown here is derived from an EMBL/GenBank/DDBJ whole genome shotgun (WGS) entry which is preliminary data.</text>
</comment>
<dbReference type="RefSeq" id="WP_307227583.1">
    <property type="nucleotide sequence ID" value="NZ_JAUSTT010000005.1"/>
</dbReference>
<dbReference type="Gene3D" id="3.40.50.1820">
    <property type="entry name" value="alpha/beta hydrolase"/>
    <property type="match status" value="1"/>
</dbReference>
<dbReference type="InterPro" id="IPR012854">
    <property type="entry name" value="Cu_amine_oxidase-like_N"/>
</dbReference>
<dbReference type="EMBL" id="JAUSTT010000005">
    <property type="protein sequence ID" value="MDQ0175342.1"/>
    <property type="molecule type" value="Genomic_DNA"/>
</dbReference>
<evidence type="ECO:0000313" key="4">
    <source>
        <dbReference type="EMBL" id="MDQ0175342.1"/>
    </source>
</evidence>
<protein>
    <submittedName>
        <fullName evidence="4">Dienelactone hydrolase</fullName>
    </submittedName>
</protein>
<proteinExistence type="predicted"/>
<dbReference type="InterPro" id="IPR053145">
    <property type="entry name" value="AB_hydrolase_Est10"/>
</dbReference>
<feature type="domain" description="Copper amine oxidase-like N-terminal" evidence="2">
    <location>
        <begin position="47"/>
        <end position="130"/>
    </location>
</feature>
<dbReference type="PANTHER" id="PTHR43265">
    <property type="entry name" value="ESTERASE ESTD"/>
    <property type="match status" value="1"/>
</dbReference>
<dbReference type="GO" id="GO:0016787">
    <property type="term" value="F:hydrolase activity"/>
    <property type="evidence" value="ECO:0007669"/>
    <property type="project" value="UniProtKB-KW"/>
</dbReference>
<keyword evidence="5" id="KW-1185">Reference proteome</keyword>
<dbReference type="Pfam" id="PF12146">
    <property type="entry name" value="Hydrolase_4"/>
    <property type="match status" value="1"/>
</dbReference>
<sequence length="563" mass="63033">MKKINSFKIVAAATVLALALPAVANAAGNSEKMVETAKVSQTNLKDAIVPVRMIAEAIGAQVKWEQGAKTITVLRGDTTLVLQIGESTATVNGKTKDIGQKLETKNERAMIPLSFMNEVFTTQLGWNENKIIFEADDYIGRASFFIHDVVHGTFSASDANLSPELQKLFQPQIFQEMWKTYEQNMYGEIGKQISAHVEENNVHINATLLYEAKNMPFEVVIRFNKQGQIDDFMISPFGPSTSTIYQKPDYDHKEKYIEQEITVGEGPFALPGTLTLPKGEGPFPAVVLVQGSGPHDRDSTMGGMKPFRDIAVGLAEHNIAVLRYEKITKEHHFKSFDPKMTLKRETVDDALKAVALLKDQKAIDPSKIFVAGHSQGGFAVPMMIESDRDKSIAGAILLAGPSQKFDALLVEQQEVALERMNQLKMPTEAIKQQEQAAAMWKSIAEMINDPQYSIDHLPENFPAGHPYWWFEIRDYIPSEAAKEQKTPMLVMQGENDWQVSVKQFEGWKAALKHRQDVEYKLYPKVNHFLTEYDGISIGMEYSEPANVPSQIIDNIAAWIKKVK</sequence>
<dbReference type="Proteomes" id="UP001223586">
    <property type="component" value="Unassembled WGS sequence"/>
</dbReference>
<evidence type="ECO:0000313" key="5">
    <source>
        <dbReference type="Proteomes" id="UP001223586"/>
    </source>
</evidence>
<feature type="chain" id="PRO_5045919649" evidence="1">
    <location>
        <begin position="27"/>
        <end position="563"/>
    </location>
</feature>
<evidence type="ECO:0000259" key="2">
    <source>
        <dbReference type="Pfam" id="PF07833"/>
    </source>
</evidence>
<dbReference type="SUPFAM" id="SSF53474">
    <property type="entry name" value="alpha/beta-Hydrolases"/>
    <property type="match status" value="1"/>
</dbReference>
<dbReference type="InterPro" id="IPR022742">
    <property type="entry name" value="Hydrolase_4"/>
</dbReference>
<feature type="domain" description="Serine aminopeptidase S33" evidence="3">
    <location>
        <begin position="345"/>
        <end position="529"/>
    </location>
</feature>
<dbReference type="Pfam" id="PF07833">
    <property type="entry name" value="Cu_amine_oxidN1"/>
    <property type="match status" value="1"/>
</dbReference>
<dbReference type="PANTHER" id="PTHR43265:SF1">
    <property type="entry name" value="ESTERASE ESTD"/>
    <property type="match status" value="1"/>
</dbReference>
<accession>A0ABT9WPX4</accession>
<name>A0ABT9WPX4_9BACI</name>
<keyword evidence="4" id="KW-0378">Hydrolase</keyword>
<keyword evidence="1" id="KW-0732">Signal</keyword>
<dbReference type="InterPro" id="IPR029058">
    <property type="entry name" value="AB_hydrolase_fold"/>
</dbReference>
<feature type="signal peptide" evidence="1">
    <location>
        <begin position="1"/>
        <end position="26"/>
    </location>
</feature>